<dbReference type="InterPro" id="IPR017932">
    <property type="entry name" value="GATase_2_dom"/>
</dbReference>
<dbReference type="GO" id="GO:0004066">
    <property type="term" value="F:asparagine synthase (glutamine-hydrolyzing) activity"/>
    <property type="evidence" value="ECO:0007669"/>
    <property type="project" value="UniProtKB-EC"/>
</dbReference>
<keyword evidence="8" id="KW-0061">Asparagine biosynthesis</keyword>
<evidence type="ECO:0000256" key="3">
    <source>
        <dbReference type="ARBA" id="ARBA00012737"/>
    </source>
</evidence>
<dbReference type="Pfam" id="PF00733">
    <property type="entry name" value="Asn_synthase"/>
    <property type="match status" value="1"/>
</dbReference>
<evidence type="ECO:0000256" key="10">
    <source>
        <dbReference type="PIRSR" id="PIRSR001589-3"/>
    </source>
</evidence>
<comment type="similarity">
    <text evidence="2">Belongs to the asparagine synthetase family.</text>
</comment>
<dbReference type="Gene3D" id="3.40.50.620">
    <property type="entry name" value="HUPs"/>
    <property type="match status" value="2"/>
</dbReference>
<dbReference type="EC" id="6.3.5.4" evidence="3"/>
<name>A0A1E2USA8_9GAMM</name>
<dbReference type="PROSITE" id="PS51278">
    <property type="entry name" value="GATASE_TYPE_2"/>
    <property type="match status" value="1"/>
</dbReference>
<dbReference type="InterPro" id="IPR033738">
    <property type="entry name" value="AsnB_N"/>
</dbReference>
<dbReference type="PIRSF" id="PIRSF001589">
    <property type="entry name" value="Asn_synthetase_glu-h"/>
    <property type="match status" value="1"/>
</dbReference>
<dbReference type="RefSeq" id="WP_069005212.1">
    <property type="nucleotide sequence ID" value="NZ_LVJW01000003.1"/>
</dbReference>
<dbReference type="Gene3D" id="3.60.20.10">
    <property type="entry name" value="Glutamine Phosphoribosylpyrophosphate, subunit 1, domain 1"/>
    <property type="match status" value="1"/>
</dbReference>
<keyword evidence="13" id="KW-1185">Reference proteome</keyword>
<gene>
    <name evidence="12" type="ORF">A3196_12165</name>
</gene>
<comment type="catalytic activity">
    <reaction evidence="7">
        <text>L-aspartate + L-glutamine + ATP + H2O = L-asparagine + L-glutamate + AMP + diphosphate + H(+)</text>
        <dbReference type="Rhea" id="RHEA:12228"/>
        <dbReference type="ChEBI" id="CHEBI:15377"/>
        <dbReference type="ChEBI" id="CHEBI:15378"/>
        <dbReference type="ChEBI" id="CHEBI:29985"/>
        <dbReference type="ChEBI" id="CHEBI:29991"/>
        <dbReference type="ChEBI" id="CHEBI:30616"/>
        <dbReference type="ChEBI" id="CHEBI:33019"/>
        <dbReference type="ChEBI" id="CHEBI:58048"/>
        <dbReference type="ChEBI" id="CHEBI:58359"/>
        <dbReference type="ChEBI" id="CHEBI:456215"/>
        <dbReference type="EC" id="6.3.5.4"/>
    </reaction>
</comment>
<evidence type="ECO:0000256" key="4">
    <source>
        <dbReference type="ARBA" id="ARBA00022741"/>
    </source>
</evidence>
<evidence type="ECO:0000256" key="7">
    <source>
        <dbReference type="ARBA" id="ARBA00048741"/>
    </source>
</evidence>
<keyword evidence="5 9" id="KW-0067">ATP-binding</keyword>
<dbReference type="NCBIfam" id="TIGR01536">
    <property type="entry name" value="asn_synth_AEB"/>
    <property type="match status" value="1"/>
</dbReference>
<organism evidence="12 13">
    <name type="scientific">Candidatus Thiodiazotropha endoloripes</name>
    <dbReference type="NCBI Taxonomy" id="1818881"/>
    <lineage>
        <taxon>Bacteria</taxon>
        <taxon>Pseudomonadati</taxon>
        <taxon>Pseudomonadota</taxon>
        <taxon>Gammaproteobacteria</taxon>
        <taxon>Chromatiales</taxon>
        <taxon>Sedimenticolaceae</taxon>
        <taxon>Candidatus Thiodiazotropha</taxon>
    </lineage>
</organism>
<dbReference type="Proteomes" id="UP000094849">
    <property type="component" value="Unassembled WGS sequence"/>
</dbReference>
<proteinExistence type="inferred from homology"/>
<evidence type="ECO:0000313" key="12">
    <source>
        <dbReference type="EMBL" id="ODB97445.1"/>
    </source>
</evidence>
<dbReference type="CDD" id="cd01991">
    <property type="entry name" value="Asn_synthase_B_C"/>
    <property type="match status" value="1"/>
</dbReference>
<protein>
    <recommendedName>
        <fullName evidence="3">asparagine synthase (glutamine-hydrolyzing)</fullName>
        <ecNumber evidence="3">6.3.5.4</ecNumber>
    </recommendedName>
</protein>
<dbReference type="InterPro" id="IPR006426">
    <property type="entry name" value="Asn_synth_AEB"/>
</dbReference>
<dbReference type="InterPro" id="IPR014729">
    <property type="entry name" value="Rossmann-like_a/b/a_fold"/>
</dbReference>
<dbReference type="CDD" id="cd00712">
    <property type="entry name" value="AsnB"/>
    <property type="match status" value="1"/>
</dbReference>
<evidence type="ECO:0000256" key="9">
    <source>
        <dbReference type="PIRSR" id="PIRSR001589-2"/>
    </source>
</evidence>
<keyword evidence="8" id="KW-0028">Amino-acid biosynthesis</keyword>
<dbReference type="AlphaFoldDB" id="A0A1E2USA8"/>
<evidence type="ECO:0000256" key="5">
    <source>
        <dbReference type="ARBA" id="ARBA00022840"/>
    </source>
</evidence>
<evidence type="ECO:0000256" key="8">
    <source>
        <dbReference type="PIRSR" id="PIRSR001589-1"/>
    </source>
</evidence>
<dbReference type="InterPro" id="IPR051786">
    <property type="entry name" value="ASN_synthetase/amidase"/>
</dbReference>
<sequence>MCGIAGILNLTDAASPSRDELERMIHAVHHRGPDGYGFFCHNRVGLAHARLSIIDLAGGDQPIHNEDQTIQVVFNGEIFNYLELRDELEKLGHKFYTHSDTEVIVHLYEQYGDKFVDSLNGQFAIALWDNNRQRLVIARDRAGIRPLFYTETAGRLYFASEVKSLFAHPAISKRVNLTALQEVFTFWSALPPNSLFDNIQVLPPGCMMVIEQGEIRIDRYWDWDFPNDQIDHDKSADEWAEELRTLMIDSVRLQLRSDVPVGAYLSGGLDSSVLTSLIKNYTDTPLRTFSIGFEDEEFDESGFQKDLVDYLGTHHTHVLCKRSDIGEAFPRVIRHAETAIVRTAPTPLMLLSGAVREADYKVVLTGEGADEVFGGYDIFKEAKVRRFWSHAPESEWRPLILQRLYPYLKHSPTASGAFTQRFFQQGLEHLKKPFFAHIPRWATTQRIMQFFSDEARAAVPAVGYSNIERILPEGIEQWKPLNQDQYIEAHTLLAGYLLCSQGDRVAMANSIEGRFPFLDHRVIEFAAKLPSRYKIMGLNEKYMLKKTMKGLIPESIRSRSKQPYRAPDSQSFFKDGKPLDYVEELFSESRIKQAGYFNPKATNMLLKKCARGKALGFGDNMAFVGILSTMLVDEQFIRGNPE</sequence>
<dbReference type="EMBL" id="LVJZ01000003">
    <property type="protein sequence ID" value="ODB97445.1"/>
    <property type="molecule type" value="Genomic_DNA"/>
</dbReference>
<dbReference type="SUPFAM" id="SSF56235">
    <property type="entry name" value="N-terminal nucleophile aminohydrolases (Ntn hydrolases)"/>
    <property type="match status" value="1"/>
</dbReference>
<evidence type="ECO:0000256" key="2">
    <source>
        <dbReference type="ARBA" id="ARBA00005752"/>
    </source>
</evidence>
<dbReference type="OrthoDB" id="9763290at2"/>
<dbReference type="InterPro" id="IPR001962">
    <property type="entry name" value="Asn_synthase"/>
</dbReference>
<dbReference type="PANTHER" id="PTHR43284:SF1">
    <property type="entry name" value="ASPARAGINE SYNTHETASE"/>
    <property type="match status" value="1"/>
</dbReference>
<reference evidence="12 13" key="1">
    <citation type="submission" date="2016-03" db="EMBL/GenBank/DDBJ databases">
        <title>Chemosynthetic sulphur-oxidizing symbionts of marine invertebrate animals are capable of nitrogen fixation.</title>
        <authorList>
            <person name="Petersen J.M."/>
            <person name="Kemper A."/>
            <person name="Gruber-Vodicka H."/>
            <person name="Cardini U."/>
            <person name="Geest Mvander."/>
            <person name="Kleiner M."/>
            <person name="Bulgheresi S."/>
            <person name="Fussmann M."/>
            <person name="Herbold C."/>
            <person name="Seah B.K.B."/>
            <person name="Antony C.Paul."/>
            <person name="Liu D."/>
            <person name="Belitz A."/>
            <person name="Weber M."/>
        </authorList>
    </citation>
    <scope>NUCLEOTIDE SEQUENCE [LARGE SCALE GENOMIC DNA]</scope>
    <source>
        <strain evidence="12">G_D</strain>
    </source>
</reference>
<dbReference type="Pfam" id="PF13537">
    <property type="entry name" value="GATase_7"/>
    <property type="match status" value="1"/>
</dbReference>
<keyword evidence="6 8" id="KW-0315">Glutamine amidotransferase</keyword>
<dbReference type="PANTHER" id="PTHR43284">
    <property type="entry name" value="ASPARAGINE SYNTHETASE (GLUTAMINE-HYDROLYZING)"/>
    <property type="match status" value="1"/>
</dbReference>
<evidence type="ECO:0000256" key="1">
    <source>
        <dbReference type="ARBA" id="ARBA00005187"/>
    </source>
</evidence>
<evidence type="ECO:0000259" key="11">
    <source>
        <dbReference type="PROSITE" id="PS51278"/>
    </source>
</evidence>
<dbReference type="SUPFAM" id="SSF52402">
    <property type="entry name" value="Adenine nucleotide alpha hydrolases-like"/>
    <property type="match status" value="1"/>
</dbReference>
<dbReference type="GO" id="GO:0006529">
    <property type="term" value="P:asparagine biosynthetic process"/>
    <property type="evidence" value="ECO:0007669"/>
    <property type="project" value="UniProtKB-KW"/>
</dbReference>
<comment type="pathway">
    <text evidence="1">Amino-acid biosynthesis; L-asparagine biosynthesis; L-asparagine from L-aspartate (L-Gln route): step 1/1.</text>
</comment>
<feature type="domain" description="Glutamine amidotransferase type-2" evidence="11">
    <location>
        <begin position="2"/>
        <end position="213"/>
    </location>
</feature>
<dbReference type="GO" id="GO:0005829">
    <property type="term" value="C:cytosol"/>
    <property type="evidence" value="ECO:0007669"/>
    <property type="project" value="TreeGrafter"/>
</dbReference>
<dbReference type="GO" id="GO:0005524">
    <property type="term" value="F:ATP binding"/>
    <property type="evidence" value="ECO:0007669"/>
    <property type="project" value="UniProtKB-KW"/>
</dbReference>
<keyword evidence="4 9" id="KW-0547">Nucleotide-binding</keyword>
<evidence type="ECO:0000256" key="6">
    <source>
        <dbReference type="ARBA" id="ARBA00022962"/>
    </source>
</evidence>
<dbReference type="InterPro" id="IPR029055">
    <property type="entry name" value="Ntn_hydrolases_N"/>
</dbReference>
<feature type="site" description="Important for beta-aspartyl-AMP intermediate formation" evidence="10">
    <location>
        <position position="367"/>
    </location>
</feature>
<dbReference type="STRING" id="1818881.A3196_12165"/>
<comment type="caution">
    <text evidence="12">The sequence shown here is derived from an EMBL/GenBank/DDBJ whole genome shotgun (WGS) entry which is preliminary data.</text>
</comment>
<accession>A0A1E2USA8</accession>
<feature type="binding site" evidence="9">
    <location>
        <position position="291"/>
    </location>
    <ligand>
        <name>ATP</name>
        <dbReference type="ChEBI" id="CHEBI:30616"/>
    </ligand>
</feature>
<feature type="active site" description="For GATase activity" evidence="8">
    <location>
        <position position="2"/>
    </location>
</feature>
<evidence type="ECO:0000313" key="13">
    <source>
        <dbReference type="Proteomes" id="UP000094849"/>
    </source>
</evidence>
<feature type="binding site" evidence="9">
    <location>
        <position position="100"/>
    </location>
    <ligand>
        <name>L-glutamine</name>
        <dbReference type="ChEBI" id="CHEBI:58359"/>
    </ligand>
</feature>